<dbReference type="EMBL" id="BTGU01000070">
    <property type="protein sequence ID" value="GMN57419.1"/>
    <property type="molecule type" value="Genomic_DNA"/>
</dbReference>
<keyword evidence="3" id="KW-1185">Reference proteome</keyword>
<organism evidence="2 3">
    <name type="scientific">Ficus carica</name>
    <name type="common">Common fig</name>
    <dbReference type="NCBI Taxonomy" id="3494"/>
    <lineage>
        <taxon>Eukaryota</taxon>
        <taxon>Viridiplantae</taxon>
        <taxon>Streptophyta</taxon>
        <taxon>Embryophyta</taxon>
        <taxon>Tracheophyta</taxon>
        <taxon>Spermatophyta</taxon>
        <taxon>Magnoliopsida</taxon>
        <taxon>eudicotyledons</taxon>
        <taxon>Gunneridae</taxon>
        <taxon>Pentapetalae</taxon>
        <taxon>rosids</taxon>
        <taxon>fabids</taxon>
        <taxon>Rosales</taxon>
        <taxon>Moraceae</taxon>
        <taxon>Ficeae</taxon>
        <taxon>Ficus</taxon>
    </lineage>
</organism>
<evidence type="ECO:0000313" key="3">
    <source>
        <dbReference type="Proteomes" id="UP001187192"/>
    </source>
</evidence>
<dbReference type="AlphaFoldDB" id="A0AA88DLZ8"/>
<evidence type="ECO:0000313" key="2">
    <source>
        <dbReference type="EMBL" id="GMN57419.1"/>
    </source>
</evidence>
<accession>A0AA88DLZ8</accession>
<sequence>MAIFSNFHTLLVLTILFLNFHAMYSTSVPTISASPAVLPYVDNAPNMSSFFPSPSAQQPVSSAVSPNTEAFAPVPSSGEFVGRISSAAECNGGGMAVCFAVLCALFVSKLVHYAI</sequence>
<dbReference type="Proteomes" id="UP001187192">
    <property type="component" value="Unassembled WGS sequence"/>
</dbReference>
<protein>
    <recommendedName>
        <fullName evidence="4">Transmembrane protein</fullName>
    </recommendedName>
</protein>
<feature type="chain" id="PRO_5041646879" description="Transmembrane protein" evidence="1">
    <location>
        <begin position="26"/>
        <end position="115"/>
    </location>
</feature>
<name>A0AA88DLZ8_FICCA</name>
<gene>
    <name evidence="2" type="ORF">TIFTF001_026523</name>
</gene>
<reference evidence="2" key="1">
    <citation type="submission" date="2023-07" db="EMBL/GenBank/DDBJ databases">
        <title>draft genome sequence of fig (Ficus carica).</title>
        <authorList>
            <person name="Takahashi T."/>
            <person name="Nishimura K."/>
        </authorList>
    </citation>
    <scope>NUCLEOTIDE SEQUENCE</scope>
</reference>
<evidence type="ECO:0000256" key="1">
    <source>
        <dbReference type="SAM" id="SignalP"/>
    </source>
</evidence>
<evidence type="ECO:0008006" key="4">
    <source>
        <dbReference type="Google" id="ProtNLM"/>
    </source>
</evidence>
<proteinExistence type="predicted"/>
<keyword evidence="1" id="KW-0732">Signal</keyword>
<feature type="signal peptide" evidence="1">
    <location>
        <begin position="1"/>
        <end position="25"/>
    </location>
</feature>
<comment type="caution">
    <text evidence="2">The sequence shown here is derived from an EMBL/GenBank/DDBJ whole genome shotgun (WGS) entry which is preliminary data.</text>
</comment>